<evidence type="ECO:0008006" key="3">
    <source>
        <dbReference type="Google" id="ProtNLM"/>
    </source>
</evidence>
<dbReference type="OrthoDB" id="44322at2"/>
<gene>
    <name evidence="1" type="ordered locus">Fnod_0374</name>
</gene>
<evidence type="ECO:0000313" key="1">
    <source>
        <dbReference type="EMBL" id="ABS60239.1"/>
    </source>
</evidence>
<name>A7HK06_FERNB</name>
<organism evidence="1 2">
    <name type="scientific">Fervidobacterium nodosum (strain ATCC 35602 / DSM 5306 / Rt17-B1)</name>
    <dbReference type="NCBI Taxonomy" id="381764"/>
    <lineage>
        <taxon>Bacteria</taxon>
        <taxon>Thermotogati</taxon>
        <taxon>Thermotogota</taxon>
        <taxon>Thermotogae</taxon>
        <taxon>Thermotogales</taxon>
        <taxon>Fervidobacteriaceae</taxon>
        <taxon>Fervidobacterium</taxon>
    </lineage>
</organism>
<sequence>MDTYTNDLKELDELYVSSQDKFKKLNEAKNEFSTNYYTIIEKIQNIGSLSAQLGGQISQNTEAFRSIESIMNEISQSVVKSSQELIKFNNEFESLTKLFSDLSSSSIKLKEISLKMQQIAQWFK</sequence>
<dbReference type="Gene3D" id="1.10.287.950">
    <property type="entry name" value="Methyl-accepting chemotaxis protein"/>
    <property type="match status" value="1"/>
</dbReference>
<keyword evidence="2" id="KW-1185">Reference proteome</keyword>
<protein>
    <recommendedName>
        <fullName evidence="3">Methyl-accepting chemotaxis sensory transducer</fullName>
    </recommendedName>
</protein>
<dbReference type="KEGG" id="fno:Fnod_0374"/>
<evidence type="ECO:0000313" key="2">
    <source>
        <dbReference type="Proteomes" id="UP000002415"/>
    </source>
</evidence>
<dbReference type="STRING" id="381764.Fnod_0374"/>
<dbReference type="eggNOG" id="COG0840">
    <property type="taxonomic scope" value="Bacteria"/>
</dbReference>
<proteinExistence type="predicted"/>
<dbReference type="EMBL" id="CP000771">
    <property type="protein sequence ID" value="ABS60239.1"/>
    <property type="molecule type" value="Genomic_DNA"/>
</dbReference>
<dbReference type="HOGENOM" id="CLU_2000501_0_0_0"/>
<reference evidence="1 2" key="2">
    <citation type="journal article" date="2009" name="Proc. Natl. Acad. Sci. U.S.A.">
        <title>On the chimeric nature, thermophilic origin, and phylogenetic placement of the Thermotogales.</title>
        <authorList>
            <person name="Zhaxybayeva O."/>
            <person name="Swithers K.S."/>
            <person name="Lapierre P."/>
            <person name="Fournier G.P."/>
            <person name="Bickhart D.M."/>
            <person name="DeBoy R.T."/>
            <person name="Nelson K.E."/>
            <person name="Nesbo C.L."/>
            <person name="Doolittle W.F."/>
            <person name="Gogarten J.P."/>
            <person name="Noll K.M."/>
        </authorList>
    </citation>
    <scope>NUCLEOTIDE SEQUENCE [LARGE SCALE GENOMIC DNA]</scope>
    <source>
        <strain evidence="2">ATCC 35602 / DSM 5306 / Rt17-B1</strain>
    </source>
</reference>
<accession>A7HK06</accession>
<dbReference type="AlphaFoldDB" id="A7HK06"/>
<dbReference type="RefSeq" id="WP_011993559.1">
    <property type="nucleotide sequence ID" value="NC_009718.1"/>
</dbReference>
<dbReference type="Proteomes" id="UP000002415">
    <property type="component" value="Chromosome"/>
</dbReference>
<dbReference type="SUPFAM" id="SSF58104">
    <property type="entry name" value="Methyl-accepting chemotaxis protein (MCP) signaling domain"/>
    <property type="match status" value="1"/>
</dbReference>
<reference evidence="1 2" key="1">
    <citation type="submission" date="2007-07" db="EMBL/GenBank/DDBJ databases">
        <title>Complete sequence of Fervidobacterium nodosum Rt17-B1.</title>
        <authorList>
            <consortium name="US DOE Joint Genome Institute"/>
            <person name="Copeland A."/>
            <person name="Lucas S."/>
            <person name="Lapidus A."/>
            <person name="Barry K."/>
            <person name="Glavina del Rio T."/>
            <person name="Dalin E."/>
            <person name="Tice H."/>
            <person name="Pitluck S."/>
            <person name="Saunders E."/>
            <person name="Brettin T."/>
            <person name="Bruce D."/>
            <person name="Detter J.C."/>
            <person name="Han C."/>
            <person name="Schmutz J."/>
            <person name="Larimer F."/>
            <person name="Land M."/>
            <person name="Hauser L."/>
            <person name="Kyrpides N."/>
            <person name="Mikhailova N."/>
            <person name="Nelson K."/>
            <person name="Gogarten J.P."/>
            <person name="Noll K."/>
            <person name="Richardson P."/>
        </authorList>
    </citation>
    <scope>NUCLEOTIDE SEQUENCE [LARGE SCALE GENOMIC DNA]</scope>
    <source>
        <strain evidence="2">ATCC 35602 / DSM 5306 / Rt17-B1</strain>
    </source>
</reference>